<dbReference type="RefSeq" id="WP_311821926.1">
    <property type="nucleotide sequence ID" value="NZ_JARPYF010000004.1"/>
</dbReference>
<comment type="caution">
    <text evidence="4">The sequence shown here is derived from an EMBL/GenBank/DDBJ whole genome shotgun (WGS) entry which is preliminary data.</text>
</comment>
<sequence length="117" mass="13460">MLKFYWYPKCSTCRKAKAWLDQAGIDYETIDLVQATPSADNFEKWLTASELPVRRFFNTSGMKYRELGLKDKMADLSVKEASELLASDGMLVKRPLLIKNDQFLLNGFKETTYEGAF</sequence>
<evidence type="ECO:0000256" key="1">
    <source>
        <dbReference type="ARBA" id="ARBA00023157"/>
    </source>
</evidence>
<evidence type="ECO:0000256" key="3">
    <source>
        <dbReference type="PROSITE-ProRule" id="PRU01282"/>
    </source>
</evidence>
<dbReference type="InterPro" id="IPR006660">
    <property type="entry name" value="Arsenate_reductase-like"/>
</dbReference>
<gene>
    <name evidence="4" type="ORF">P7D85_05175</name>
</gene>
<keyword evidence="2" id="KW-0676">Redox-active center</keyword>
<dbReference type="PANTHER" id="PTHR30041">
    <property type="entry name" value="ARSENATE REDUCTASE"/>
    <property type="match status" value="1"/>
</dbReference>
<name>A0ABU3EWB3_9ENTE</name>
<evidence type="ECO:0000313" key="4">
    <source>
        <dbReference type="EMBL" id="MDT2599155.1"/>
    </source>
</evidence>
<dbReference type="Proteomes" id="UP001252875">
    <property type="component" value="Unassembled WGS sequence"/>
</dbReference>
<dbReference type="Gene3D" id="3.40.30.10">
    <property type="entry name" value="Glutaredoxin"/>
    <property type="match status" value="1"/>
</dbReference>
<protein>
    <submittedName>
        <fullName evidence="4">Arsenate reductase family protein</fullName>
    </submittedName>
</protein>
<keyword evidence="1" id="KW-1015">Disulfide bond</keyword>
<dbReference type="SUPFAM" id="SSF52833">
    <property type="entry name" value="Thioredoxin-like"/>
    <property type="match status" value="1"/>
</dbReference>
<keyword evidence="5" id="KW-1185">Reference proteome</keyword>
<evidence type="ECO:0000256" key="2">
    <source>
        <dbReference type="ARBA" id="ARBA00023284"/>
    </source>
</evidence>
<reference evidence="4 5" key="1">
    <citation type="submission" date="2023-03" db="EMBL/GenBank/DDBJ databases">
        <authorList>
            <person name="Shen W."/>
            <person name="Cai J."/>
        </authorList>
    </citation>
    <scope>NUCLEOTIDE SEQUENCE [LARGE SCALE GENOMIC DNA]</scope>
    <source>
        <strain evidence="4 5">D6-4</strain>
    </source>
</reference>
<dbReference type="PANTHER" id="PTHR30041:SF8">
    <property type="entry name" value="PROTEIN YFFB"/>
    <property type="match status" value="1"/>
</dbReference>
<dbReference type="CDD" id="cd03036">
    <property type="entry name" value="ArsC_like"/>
    <property type="match status" value="1"/>
</dbReference>
<dbReference type="InterPro" id="IPR006504">
    <property type="entry name" value="Tscrpt_reg_Spx/MgsR"/>
</dbReference>
<dbReference type="Pfam" id="PF03960">
    <property type="entry name" value="ArsC"/>
    <property type="match status" value="1"/>
</dbReference>
<dbReference type="NCBIfam" id="TIGR01617">
    <property type="entry name" value="arsC_related"/>
    <property type="match status" value="1"/>
</dbReference>
<proteinExistence type="inferred from homology"/>
<dbReference type="PROSITE" id="PS51353">
    <property type="entry name" value="ARSC"/>
    <property type="match status" value="1"/>
</dbReference>
<dbReference type="InterPro" id="IPR036249">
    <property type="entry name" value="Thioredoxin-like_sf"/>
</dbReference>
<comment type="similarity">
    <text evidence="3">Belongs to the ArsC family.</text>
</comment>
<accession>A0ABU3EWB3</accession>
<dbReference type="EMBL" id="JARPYI010000002">
    <property type="protein sequence ID" value="MDT2599155.1"/>
    <property type="molecule type" value="Genomic_DNA"/>
</dbReference>
<organism evidence="4 5">
    <name type="scientific">Enterococcus hulanensis</name>
    <dbReference type="NCBI Taxonomy" id="2559929"/>
    <lineage>
        <taxon>Bacteria</taxon>
        <taxon>Bacillati</taxon>
        <taxon>Bacillota</taxon>
        <taxon>Bacilli</taxon>
        <taxon>Lactobacillales</taxon>
        <taxon>Enterococcaceae</taxon>
        <taxon>Enterococcus</taxon>
    </lineage>
</organism>
<evidence type="ECO:0000313" key="5">
    <source>
        <dbReference type="Proteomes" id="UP001252875"/>
    </source>
</evidence>